<comment type="caution">
    <text evidence="4">The sequence shown here is derived from an EMBL/GenBank/DDBJ whole genome shotgun (WGS) entry which is preliminary data.</text>
</comment>
<evidence type="ECO:0000256" key="2">
    <source>
        <dbReference type="ARBA" id="ARBA00023315"/>
    </source>
</evidence>
<dbReference type="Proteomes" id="UP000601223">
    <property type="component" value="Unassembled WGS sequence"/>
</dbReference>
<reference evidence="4 5" key="1">
    <citation type="submission" date="2021-01" db="EMBL/GenBank/DDBJ databases">
        <title>Whole genome shotgun sequence of Catellatospora bangladeshensis NBRC 107357.</title>
        <authorList>
            <person name="Komaki H."/>
            <person name="Tamura T."/>
        </authorList>
    </citation>
    <scope>NUCLEOTIDE SEQUENCE [LARGE SCALE GENOMIC DNA]</scope>
    <source>
        <strain evidence="4 5">NBRC 107357</strain>
    </source>
</reference>
<keyword evidence="2" id="KW-0012">Acyltransferase</keyword>
<dbReference type="GO" id="GO:0016747">
    <property type="term" value="F:acyltransferase activity, transferring groups other than amino-acyl groups"/>
    <property type="evidence" value="ECO:0007669"/>
    <property type="project" value="InterPro"/>
</dbReference>
<evidence type="ECO:0000256" key="1">
    <source>
        <dbReference type="ARBA" id="ARBA00022679"/>
    </source>
</evidence>
<dbReference type="RefSeq" id="WP_203743054.1">
    <property type="nucleotide sequence ID" value="NZ_BONF01000008.1"/>
</dbReference>
<evidence type="ECO:0000313" key="5">
    <source>
        <dbReference type="Proteomes" id="UP000601223"/>
    </source>
</evidence>
<dbReference type="PROSITE" id="PS51186">
    <property type="entry name" value="GNAT"/>
    <property type="match status" value="1"/>
</dbReference>
<dbReference type="AlphaFoldDB" id="A0A8J3NI56"/>
<dbReference type="InterPro" id="IPR050832">
    <property type="entry name" value="Bact_Acetyltransf"/>
</dbReference>
<feature type="domain" description="N-acetyltransferase" evidence="3">
    <location>
        <begin position="4"/>
        <end position="152"/>
    </location>
</feature>
<accession>A0A8J3NI56</accession>
<dbReference type="SUPFAM" id="SSF55729">
    <property type="entry name" value="Acyl-CoA N-acyltransferases (Nat)"/>
    <property type="match status" value="1"/>
</dbReference>
<gene>
    <name evidence="4" type="ORF">Cba03nite_13250</name>
</gene>
<dbReference type="InterPro" id="IPR016181">
    <property type="entry name" value="Acyl_CoA_acyltransferase"/>
</dbReference>
<sequence length="152" mass="17671">MINVVIRPVTALDEPRWRELWDAYTRFYEREPVEEITRHTWARIMDEHAPVYAIVAESGGEVVGIANYLLHESTSALAPVCYLQDLFVDPAARTRGVGGLLIDRLWELTRANGWSRLYWQTRENNYRARALYDRYTPHSGFLRYVLSNPDAA</sequence>
<dbReference type="EMBL" id="BONF01000008">
    <property type="protein sequence ID" value="GIF79976.1"/>
    <property type="molecule type" value="Genomic_DNA"/>
</dbReference>
<protein>
    <submittedName>
        <fullName evidence="4">N-acetyltransferase</fullName>
    </submittedName>
</protein>
<keyword evidence="5" id="KW-1185">Reference proteome</keyword>
<dbReference type="Gene3D" id="3.40.630.30">
    <property type="match status" value="1"/>
</dbReference>
<evidence type="ECO:0000259" key="3">
    <source>
        <dbReference type="PROSITE" id="PS51186"/>
    </source>
</evidence>
<keyword evidence="1" id="KW-0808">Transferase</keyword>
<dbReference type="Pfam" id="PF00583">
    <property type="entry name" value="Acetyltransf_1"/>
    <property type="match status" value="1"/>
</dbReference>
<proteinExistence type="predicted"/>
<evidence type="ECO:0000313" key="4">
    <source>
        <dbReference type="EMBL" id="GIF79976.1"/>
    </source>
</evidence>
<dbReference type="CDD" id="cd04301">
    <property type="entry name" value="NAT_SF"/>
    <property type="match status" value="1"/>
</dbReference>
<dbReference type="PANTHER" id="PTHR43877">
    <property type="entry name" value="AMINOALKYLPHOSPHONATE N-ACETYLTRANSFERASE-RELATED-RELATED"/>
    <property type="match status" value="1"/>
</dbReference>
<dbReference type="InterPro" id="IPR000182">
    <property type="entry name" value="GNAT_dom"/>
</dbReference>
<organism evidence="4 5">
    <name type="scientific">Catellatospora bangladeshensis</name>
    <dbReference type="NCBI Taxonomy" id="310355"/>
    <lineage>
        <taxon>Bacteria</taxon>
        <taxon>Bacillati</taxon>
        <taxon>Actinomycetota</taxon>
        <taxon>Actinomycetes</taxon>
        <taxon>Micromonosporales</taxon>
        <taxon>Micromonosporaceae</taxon>
        <taxon>Catellatospora</taxon>
    </lineage>
</organism>
<name>A0A8J3NI56_9ACTN</name>